<dbReference type="Gene3D" id="3.30.70.1280">
    <property type="entry name" value="SP0830-like domains"/>
    <property type="match status" value="1"/>
</dbReference>
<name>A0A944DBX4_DENI1</name>
<reference evidence="2" key="1">
    <citation type="journal article" date="2022" name="ISME J.">
        <title>Genetic and phylogenetic analysis of dissimilatory iodate-reducing bacteria identifies potential niches across the world's oceans.</title>
        <authorList>
            <person name="Reyes-Umana V."/>
            <person name="Henning Z."/>
            <person name="Lee K."/>
            <person name="Barnum T.P."/>
            <person name="Coates J.D."/>
        </authorList>
    </citation>
    <scope>NUCLEOTIDE SEQUENCE [LARGE SCALE GENOMIC DNA]</scope>
    <source>
        <strain evidence="2">IR12</strain>
    </source>
</reference>
<dbReference type="EMBL" id="JAEKFT010000044">
    <property type="protein sequence ID" value="MBT0963960.1"/>
    <property type="molecule type" value="Genomic_DNA"/>
</dbReference>
<protein>
    <submittedName>
        <fullName evidence="1">DUF1697 domain-containing protein</fullName>
    </submittedName>
</protein>
<dbReference type="PANTHER" id="PTHR36439:SF1">
    <property type="entry name" value="DUF1697 DOMAIN-CONTAINING PROTEIN"/>
    <property type="match status" value="1"/>
</dbReference>
<keyword evidence="2" id="KW-1185">Reference proteome</keyword>
<accession>A0A944DBX4</accession>
<gene>
    <name evidence="1" type="ORF">I8J34_22500</name>
</gene>
<evidence type="ECO:0000313" key="1">
    <source>
        <dbReference type="EMBL" id="MBT0963960.1"/>
    </source>
</evidence>
<dbReference type="RefSeq" id="WP_214363884.1">
    <property type="nucleotide sequence ID" value="NZ_JAEKFT010000044.1"/>
</dbReference>
<evidence type="ECO:0000313" key="2">
    <source>
        <dbReference type="Proteomes" id="UP000694660"/>
    </source>
</evidence>
<organism evidence="1 2">
    <name type="scientific">Denitromonas iodatirespirans</name>
    <dbReference type="NCBI Taxonomy" id="2795389"/>
    <lineage>
        <taxon>Bacteria</taxon>
        <taxon>Pseudomonadati</taxon>
        <taxon>Pseudomonadota</taxon>
        <taxon>Betaproteobacteria</taxon>
        <taxon>Rhodocyclales</taxon>
        <taxon>Zoogloeaceae</taxon>
        <taxon>Denitromonas</taxon>
    </lineage>
</organism>
<dbReference type="Pfam" id="PF08002">
    <property type="entry name" value="DUF1697"/>
    <property type="match status" value="1"/>
</dbReference>
<dbReference type="Proteomes" id="UP000694660">
    <property type="component" value="Unassembled WGS sequence"/>
</dbReference>
<comment type="caution">
    <text evidence="1">The sequence shown here is derived from an EMBL/GenBank/DDBJ whole genome shotgun (WGS) entry which is preliminary data.</text>
</comment>
<proteinExistence type="predicted"/>
<dbReference type="InterPro" id="IPR012545">
    <property type="entry name" value="DUF1697"/>
</dbReference>
<dbReference type="PIRSF" id="PIRSF008502">
    <property type="entry name" value="UCP008502"/>
    <property type="match status" value="1"/>
</dbReference>
<dbReference type="SUPFAM" id="SSF160379">
    <property type="entry name" value="SP0830-like"/>
    <property type="match status" value="1"/>
</dbReference>
<sequence>MTPCIALLRGINVGRAKRIAMADLRALLEGLGFSDVHTVLNSGNAVFYAPTADVDRIAQDIEAAIAHQLGLSVPVIVLTAAALDEIVAARPSDHAGGDPSKCLVAFVPGAAALATAATLCNTPWAPDRYAVGPRAAYLCCADSLLTSPLVQAFTRAMGAAVTTRNWATVCKLQAAANALPAAR</sequence>
<dbReference type="PANTHER" id="PTHR36439">
    <property type="entry name" value="BLL4334 PROTEIN"/>
    <property type="match status" value="1"/>
</dbReference>
<dbReference type="AlphaFoldDB" id="A0A944DBX4"/>